<reference evidence="1 2" key="1">
    <citation type="submission" date="2016-09" db="EMBL/GenBank/DDBJ databases">
        <authorList>
            <person name="Capua I."/>
            <person name="De Benedictis P."/>
            <person name="Joannis T."/>
            <person name="Lombin L.H."/>
            <person name="Cattoli G."/>
        </authorList>
    </citation>
    <scope>NUCLEOTIDE SEQUENCE [LARGE SCALE GENOMIC DNA]</scope>
    <source>
        <strain evidence="1 2">GB001</strain>
    </source>
</reference>
<organism evidence="1 2">
    <name type="scientific">Hafnia alvei</name>
    <dbReference type="NCBI Taxonomy" id="569"/>
    <lineage>
        <taxon>Bacteria</taxon>
        <taxon>Pseudomonadati</taxon>
        <taxon>Pseudomonadota</taxon>
        <taxon>Gammaproteobacteria</taxon>
        <taxon>Enterobacterales</taxon>
        <taxon>Hafniaceae</taxon>
        <taxon>Hafnia</taxon>
    </lineage>
</organism>
<dbReference type="EMBL" id="FMIQ01000021">
    <property type="protein sequence ID" value="SCM51774.1"/>
    <property type="molecule type" value="Genomic_DNA"/>
</dbReference>
<dbReference type="AlphaFoldDB" id="A0A1C6YY36"/>
<evidence type="ECO:0008006" key="3">
    <source>
        <dbReference type="Google" id="ProtNLM"/>
    </source>
</evidence>
<gene>
    <name evidence="1" type="ORF">BN1044_01242</name>
</gene>
<sequence length="217" mass="25487">MFNVMRTRPAPNSLLAQKKYDGDDVHSALQECFHEKCYLCETKKPLDINIEHFDPHMGDLRKKFSWDNLYLVCSRCNNIKLTKYDNLLDCCSGSVWDRVKLIPGFSPKAKNFIITPQFYDDKTIETAQLLDEIYNNDNTMNKRLTARSLRAQVVQTTHKLTQHMIAYYSEDSTDEEKENAFNKIKVMIKKTYPYSAFCRWMIKDDEDLDKLLSPLMD</sequence>
<evidence type="ECO:0000313" key="2">
    <source>
        <dbReference type="Proteomes" id="UP000094844"/>
    </source>
</evidence>
<accession>A0A1C6YY36</accession>
<dbReference type="Proteomes" id="UP000094844">
    <property type="component" value="Unassembled WGS sequence"/>
</dbReference>
<evidence type="ECO:0000313" key="1">
    <source>
        <dbReference type="EMBL" id="SCM51774.1"/>
    </source>
</evidence>
<proteinExistence type="predicted"/>
<dbReference type="Gene3D" id="1.10.30.50">
    <property type="match status" value="1"/>
</dbReference>
<dbReference type="OrthoDB" id="4427988at2"/>
<dbReference type="RefSeq" id="WP_072307980.1">
    <property type="nucleotide sequence ID" value="NZ_FMIQ01000021.1"/>
</dbReference>
<protein>
    <recommendedName>
        <fullName evidence="3">HNH endonuclease</fullName>
    </recommendedName>
</protein>
<name>A0A1C6YY36_HAFAL</name>